<feature type="transmembrane region" description="Helical" evidence="1">
    <location>
        <begin position="28"/>
        <end position="48"/>
    </location>
</feature>
<proteinExistence type="predicted"/>
<sequence length="96" mass="11201">MLNISVIVTFLIILAIHRYILSCREKVWLGAIVPIIYTIFVIFILVHTNHNLSLSDYVPFTLGLTILLSFWVDGHYSYKKKLEQELETTKAKDNQY</sequence>
<feature type="transmembrane region" description="Helical" evidence="1">
    <location>
        <begin position="6"/>
        <end position="21"/>
    </location>
</feature>
<dbReference type="RefSeq" id="WP_317608866.1">
    <property type="nucleotide sequence ID" value="NZ_CP163560.1"/>
</dbReference>
<keyword evidence="1" id="KW-0812">Transmembrane</keyword>
<evidence type="ECO:0000313" key="2">
    <source>
        <dbReference type="EMBL" id="AFD03078.1"/>
    </source>
</evidence>
<protein>
    <submittedName>
        <fullName evidence="2">Uncharacterized protein</fullName>
    </submittedName>
</protein>
<feature type="transmembrane region" description="Helical" evidence="1">
    <location>
        <begin position="54"/>
        <end position="72"/>
    </location>
</feature>
<organism evidence="2">
    <name type="scientific">Staphylococcus epidermidis</name>
    <dbReference type="NCBI Taxonomy" id="1282"/>
    <lineage>
        <taxon>Bacteria</taxon>
        <taxon>Bacillati</taxon>
        <taxon>Bacillota</taxon>
        <taxon>Bacilli</taxon>
        <taxon>Bacillales</taxon>
        <taxon>Staphylococcaceae</taxon>
        <taxon>Staphylococcus</taxon>
    </lineage>
</organism>
<dbReference type="EMBL" id="JQ025383">
    <property type="protein sequence ID" value="AFD03078.1"/>
    <property type="molecule type" value="Genomic_DNA"/>
</dbReference>
<accession>H9BG67</accession>
<name>H9BG67_STAEP</name>
<dbReference type="AlphaFoldDB" id="H9BG67"/>
<reference evidence="2" key="1">
    <citation type="journal article" date="2012" name="Antimicrob. Agents Chemother.">
        <title>Identification, Characterization, and Recombinant Expression of Epidermicin NI01, a Novel Unmodified Bacteriocin Produced by Staphylococcus epidermidis That Displays Potent Activity against Staphylococci.</title>
        <authorList>
            <person name="Sandiford S."/>
            <person name="Upton M."/>
        </authorList>
    </citation>
    <scope>NUCLEOTIDE SEQUENCE</scope>
    <source>
        <strain evidence="2">224</strain>
    </source>
</reference>
<keyword evidence="1" id="KW-1133">Transmembrane helix</keyword>
<evidence type="ECO:0000256" key="1">
    <source>
        <dbReference type="SAM" id="Phobius"/>
    </source>
</evidence>
<keyword evidence="1" id="KW-0472">Membrane</keyword>